<dbReference type="eggNOG" id="ENOG502QQSX">
    <property type="taxonomic scope" value="Eukaryota"/>
</dbReference>
<reference evidence="3" key="1">
    <citation type="journal article" date="2013" name="Nat. Genet.">
        <title>The draft genomes of soft-shell turtle and green sea turtle yield insights into the development and evolution of the turtle-specific body plan.</title>
        <authorList>
            <person name="Wang Z."/>
            <person name="Pascual-Anaya J."/>
            <person name="Zadissa A."/>
            <person name="Li W."/>
            <person name="Niimura Y."/>
            <person name="Huang Z."/>
            <person name="Li C."/>
            <person name="White S."/>
            <person name="Xiong Z."/>
            <person name="Fang D."/>
            <person name="Wang B."/>
            <person name="Ming Y."/>
            <person name="Chen Y."/>
            <person name="Zheng Y."/>
            <person name="Kuraku S."/>
            <person name="Pignatelli M."/>
            <person name="Herrero J."/>
            <person name="Beal K."/>
            <person name="Nozawa M."/>
            <person name="Li Q."/>
            <person name="Wang J."/>
            <person name="Zhang H."/>
            <person name="Yu L."/>
            <person name="Shigenobu S."/>
            <person name="Wang J."/>
            <person name="Liu J."/>
            <person name="Flicek P."/>
            <person name="Searle S."/>
            <person name="Wang J."/>
            <person name="Kuratani S."/>
            <person name="Yin Y."/>
            <person name="Aken B."/>
            <person name="Zhang G."/>
            <person name="Irie N."/>
        </authorList>
    </citation>
    <scope>NUCLEOTIDE SEQUENCE [LARGE SCALE GENOMIC DNA]</scope>
</reference>
<sequence>MALLRSPRSGAAAAGERGHIHRTRKIPPPKCSATQYKTLALKAKGQETGQQRTQAKEEDTFGDPLSTYLRNRRSQKALKQPLSHNSSDEEVITADHNYSLKNPATAAEQQTEMKEIVQLPKKKLVAARRGLSYRERNVLSVINELVKKKLLSEEAMSLLQAQFSGIKGLG</sequence>
<dbReference type="Proteomes" id="UP000031443">
    <property type="component" value="Unassembled WGS sequence"/>
</dbReference>
<feature type="region of interest" description="Disordered" evidence="1">
    <location>
        <begin position="43"/>
        <end position="65"/>
    </location>
</feature>
<keyword evidence="3" id="KW-1185">Reference proteome</keyword>
<accession>M7B047</accession>
<dbReference type="STRING" id="8469.M7B047"/>
<dbReference type="AlphaFoldDB" id="M7B047"/>
<gene>
    <name evidence="2" type="ORF">UY3_12500</name>
</gene>
<evidence type="ECO:0000256" key="1">
    <source>
        <dbReference type="SAM" id="MobiDB-lite"/>
    </source>
</evidence>
<dbReference type="EMBL" id="KB549796">
    <property type="protein sequence ID" value="EMP30379.1"/>
    <property type="molecule type" value="Genomic_DNA"/>
</dbReference>
<organism evidence="2 3">
    <name type="scientific">Chelonia mydas</name>
    <name type="common">Green sea-turtle</name>
    <name type="synonym">Chelonia agassizi</name>
    <dbReference type="NCBI Taxonomy" id="8469"/>
    <lineage>
        <taxon>Eukaryota</taxon>
        <taxon>Metazoa</taxon>
        <taxon>Chordata</taxon>
        <taxon>Craniata</taxon>
        <taxon>Vertebrata</taxon>
        <taxon>Euteleostomi</taxon>
        <taxon>Archelosauria</taxon>
        <taxon>Testudinata</taxon>
        <taxon>Testudines</taxon>
        <taxon>Cryptodira</taxon>
        <taxon>Durocryptodira</taxon>
        <taxon>Americhelydia</taxon>
        <taxon>Chelonioidea</taxon>
        <taxon>Cheloniidae</taxon>
        <taxon>Chelonia</taxon>
    </lineage>
</organism>
<evidence type="ECO:0000313" key="3">
    <source>
        <dbReference type="Proteomes" id="UP000031443"/>
    </source>
</evidence>
<protein>
    <submittedName>
        <fullName evidence="2">THAP domain-containing protein 9</fullName>
    </submittedName>
</protein>
<proteinExistence type="predicted"/>
<feature type="region of interest" description="Disordered" evidence="1">
    <location>
        <begin position="1"/>
        <end position="31"/>
    </location>
</feature>
<evidence type="ECO:0000313" key="2">
    <source>
        <dbReference type="EMBL" id="EMP30379.1"/>
    </source>
</evidence>
<name>M7B047_CHEMY</name>